<keyword evidence="4 7" id="KW-0472">Membrane</keyword>
<reference evidence="9" key="1">
    <citation type="journal article" date="2019" name="Int. J. Syst. Evol. Microbiol.">
        <title>The Global Catalogue of Microorganisms (GCM) 10K type strain sequencing project: providing services to taxonomists for standard genome sequencing and annotation.</title>
        <authorList>
            <consortium name="The Broad Institute Genomics Platform"/>
            <consortium name="The Broad Institute Genome Sequencing Center for Infectious Disease"/>
            <person name="Wu L."/>
            <person name="Ma J."/>
        </authorList>
    </citation>
    <scope>NUCLEOTIDE SEQUENCE [LARGE SCALE GENOMIC DNA]</scope>
    <source>
        <strain evidence="9">JCM 1490</strain>
    </source>
</reference>
<evidence type="ECO:0000313" key="9">
    <source>
        <dbReference type="Proteomes" id="UP001596455"/>
    </source>
</evidence>
<dbReference type="InterPro" id="IPR019533">
    <property type="entry name" value="Peptidase_S26"/>
</dbReference>
<gene>
    <name evidence="8" type="ORF">ACFQQL_07800</name>
</gene>
<evidence type="ECO:0000256" key="7">
    <source>
        <dbReference type="SAM" id="Phobius"/>
    </source>
</evidence>
<dbReference type="InterPro" id="IPR001733">
    <property type="entry name" value="Peptidase_S26B"/>
</dbReference>
<accession>A0ABW2Q6G5</accession>
<feature type="transmembrane region" description="Helical" evidence="7">
    <location>
        <begin position="139"/>
        <end position="157"/>
    </location>
</feature>
<feature type="transmembrane region" description="Helical" evidence="7">
    <location>
        <begin position="12"/>
        <end position="34"/>
    </location>
</feature>
<evidence type="ECO:0000256" key="3">
    <source>
        <dbReference type="ARBA" id="ARBA00022989"/>
    </source>
</evidence>
<feature type="region of interest" description="Disordered" evidence="6">
    <location>
        <begin position="158"/>
        <end position="180"/>
    </location>
</feature>
<evidence type="ECO:0000313" key="8">
    <source>
        <dbReference type="EMBL" id="MFC7405010.1"/>
    </source>
</evidence>
<protein>
    <recommendedName>
        <fullName evidence="5">Signal peptidase I</fullName>
        <ecNumber evidence="5">3.4.21.89</ecNumber>
    </recommendedName>
</protein>
<dbReference type="NCBIfam" id="TIGR02228">
    <property type="entry name" value="sigpep_I_arch"/>
    <property type="match status" value="1"/>
</dbReference>
<dbReference type="SUPFAM" id="SSF51306">
    <property type="entry name" value="LexA/Signal peptidase"/>
    <property type="match status" value="1"/>
</dbReference>
<comment type="subcellular location">
    <subcellularLocation>
        <location evidence="1">Membrane</location>
    </subcellularLocation>
</comment>
<dbReference type="GO" id="GO:0009003">
    <property type="term" value="F:signal peptidase activity"/>
    <property type="evidence" value="ECO:0007669"/>
    <property type="project" value="UniProtKB-EC"/>
</dbReference>
<dbReference type="EC" id="3.4.21.89" evidence="5"/>
<evidence type="ECO:0000256" key="1">
    <source>
        <dbReference type="ARBA" id="ARBA00004370"/>
    </source>
</evidence>
<dbReference type="InterPro" id="IPR036286">
    <property type="entry name" value="LexA/Signal_pep-like_sf"/>
</dbReference>
<proteinExistence type="predicted"/>
<comment type="caution">
    <text evidence="8">The sequence shown here is derived from an EMBL/GenBank/DDBJ whole genome shotgun (WGS) entry which is preliminary data.</text>
</comment>
<evidence type="ECO:0000256" key="2">
    <source>
        <dbReference type="ARBA" id="ARBA00022692"/>
    </source>
</evidence>
<keyword evidence="8" id="KW-0378">Hydrolase</keyword>
<evidence type="ECO:0000256" key="5">
    <source>
        <dbReference type="NCBIfam" id="TIGR02228"/>
    </source>
</evidence>
<keyword evidence="3 7" id="KW-1133">Transmembrane helix</keyword>
<dbReference type="CDD" id="cd06530">
    <property type="entry name" value="S26_SPase_I"/>
    <property type="match status" value="1"/>
</dbReference>
<keyword evidence="9" id="KW-1185">Reference proteome</keyword>
<sequence>MRALRFLQSTVLNLAAILGTVSVVAVVACLVLGLRPAIVISGSMEPQIPVGGMTFARTIPAADAEVGDVVTLPRPDGSGLVTHRVVGTEPGPGGATLLTLRGDANDTPDPQPYTVRQVGEVQLTVPVLGSVALFMQQNVLLVVGVLVLVGAFASLPLRPTPRRGSDGAGTAAPARRAQPA</sequence>
<organism evidence="8 9">
    <name type="scientific">Georgenia alba</name>
    <dbReference type="NCBI Taxonomy" id="2233858"/>
    <lineage>
        <taxon>Bacteria</taxon>
        <taxon>Bacillati</taxon>
        <taxon>Actinomycetota</taxon>
        <taxon>Actinomycetes</taxon>
        <taxon>Micrococcales</taxon>
        <taxon>Bogoriellaceae</taxon>
        <taxon>Georgenia</taxon>
    </lineage>
</organism>
<dbReference type="PROSITE" id="PS51257">
    <property type="entry name" value="PROKAR_LIPOPROTEIN"/>
    <property type="match status" value="1"/>
</dbReference>
<dbReference type="Proteomes" id="UP001596455">
    <property type="component" value="Unassembled WGS sequence"/>
</dbReference>
<keyword evidence="2 7" id="KW-0812">Transmembrane</keyword>
<evidence type="ECO:0000256" key="4">
    <source>
        <dbReference type="ARBA" id="ARBA00023136"/>
    </source>
</evidence>
<dbReference type="RefSeq" id="WP_382392943.1">
    <property type="nucleotide sequence ID" value="NZ_JBHTCQ010000001.1"/>
</dbReference>
<evidence type="ECO:0000256" key="6">
    <source>
        <dbReference type="SAM" id="MobiDB-lite"/>
    </source>
</evidence>
<name>A0ABW2Q6G5_9MICO</name>
<dbReference type="EMBL" id="JBHTCQ010000001">
    <property type="protein sequence ID" value="MFC7405010.1"/>
    <property type="molecule type" value="Genomic_DNA"/>
</dbReference>